<accession>A0A3A5JSW6</accession>
<feature type="transmembrane region" description="Helical" evidence="7">
    <location>
        <begin position="278"/>
        <end position="300"/>
    </location>
</feature>
<evidence type="ECO:0000313" key="10">
    <source>
        <dbReference type="Proteomes" id="UP000276295"/>
    </source>
</evidence>
<evidence type="ECO:0000256" key="7">
    <source>
        <dbReference type="SAM" id="Phobius"/>
    </source>
</evidence>
<sequence length="708" mass="79898">MTRRERLVIDAIATAPPWPALRDELRLNSAGSNRDGSPAWHLADPVRNLFFRLGWLEIEILKRWQLGDAGKIAEAINQQTTLNVEEEDIKEFVLFLQQQQLLRSARYRPAKSAWKWLLHSYLFIRIPLVHPEKALRKALPWLQPLFSKTFLWLTFFVAVTGIVLAARQWDTVVATLHNVVNWHGAVAFAIALVFSKCWHEMGHALTATRHGVRVGHMGVALLVMLPMAYTDTGESWKLNHSRDRLKIACAGIVSELVLAAWATLLWSFAPEGSVKNALFFLATTAWVMTVVVNASPFMRFDGYYILSDMLDFPGLHERAGNWAKRAMRWHLFGINDPKPDNVTPAFARFLTIFAFATWIYRLLLFIGIAVLVYHAFFKALGVILFLVEIVTFVVQPMIREIQTIWARRQESQPFYRRRLLLIVIAALLVIFVPWSNKVSLPGVIEAGFVQPIYTPYSAKLEKVFVTDGQEVKAGQPLFELIAPLPETSQRKAEEMRRAWEYSARGALGLDKDGPAKQVLAEQMARQYSLQQSAGNSELLRLRLVAASAGRIEDRDLSLQPGSWVSPTSHIATLVNADRWRVKALVGEEDLARLRVGSPAKIYQNGEWQPLIGRVVSIDHNVVTRLPSLLLAKDHGGPVQLNPTAQAKDLRPQGVWYRVSIEGEGNAALVNRENLADISVESKRQSLAHRWFNSVSLMLIQQTGMGKEG</sequence>
<organism evidence="9 10">
    <name type="scientific">Buttiauxella izardii</name>
    <dbReference type="NCBI Taxonomy" id="82991"/>
    <lineage>
        <taxon>Bacteria</taxon>
        <taxon>Pseudomonadati</taxon>
        <taxon>Pseudomonadota</taxon>
        <taxon>Gammaproteobacteria</taxon>
        <taxon>Enterobacterales</taxon>
        <taxon>Enterobacteriaceae</taxon>
        <taxon>Buttiauxella</taxon>
    </lineage>
</organism>
<dbReference type="AlphaFoldDB" id="A0A3A5JSW6"/>
<feature type="transmembrane region" description="Helical" evidence="7">
    <location>
        <begin position="419"/>
        <end position="435"/>
    </location>
</feature>
<dbReference type="InterPro" id="IPR008915">
    <property type="entry name" value="Peptidase_M50"/>
</dbReference>
<dbReference type="Proteomes" id="UP000276295">
    <property type="component" value="Unassembled WGS sequence"/>
</dbReference>
<gene>
    <name evidence="9" type="ORF">D6029_10285</name>
</gene>
<comment type="similarity">
    <text evidence="3">Belongs to the peptidase M50B family.</text>
</comment>
<evidence type="ECO:0000256" key="2">
    <source>
        <dbReference type="ARBA" id="ARBA00004127"/>
    </source>
</evidence>
<evidence type="ECO:0000256" key="4">
    <source>
        <dbReference type="ARBA" id="ARBA00022692"/>
    </source>
</evidence>
<feature type="domain" description="Peptidase M50" evidence="8">
    <location>
        <begin position="187"/>
        <end position="290"/>
    </location>
</feature>
<comment type="cofactor">
    <cofactor evidence="1">
        <name>Zn(2+)</name>
        <dbReference type="ChEBI" id="CHEBI:29105"/>
    </cofactor>
</comment>
<dbReference type="InterPro" id="IPR001193">
    <property type="entry name" value="MBTPS2"/>
</dbReference>
<dbReference type="GO" id="GO:0004222">
    <property type="term" value="F:metalloendopeptidase activity"/>
    <property type="evidence" value="ECO:0007669"/>
    <property type="project" value="InterPro"/>
</dbReference>
<dbReference type="GO" id="GO:0016020">
    <property type="term" value="C:membrane"/>
    <property type="evidence" value="ECO:0007669"/>
    <property type="project" value="InterPro"/>
</dbReference>
<reference evidence="9 10" key="1">
    <citation type="submission" date="2018-09" db="EMBL/GenBank/DDBJ databases">
        <title>Draft genome sequence of Buttiauxella izardii CCUG 35510T.</title>
        <authorList>
            <person name="Salva-Serra F."/>
            <person name="Marathe N."/>
            <person name="Moore E."/>
            <person name="Stadler-Svensson L."/>
            <person name="Engstrom-Jakobsson H."/>
        </authorList>
    </citation>
    <scope>NUCLEOTIDE SEQUENCE [LARGE SCALE GENOMIC DNA]</scope>
    <source>
        <strain evidence="9 10">CCUG 35510</strain>
    </source>
</reference>
<feature type="transmembrane region" description="Helical" evidence="7">
    <location>
        <begin position="214"/>
        <end position="233"/>
    </location>
</feature>
<evidence type="ECO:0000256" key="5">
    <source>
        <dbReference type="ARBA" id="ARBA00022989"/>
    </source>
</evidence>
<feature type="transmembrane region" description="Helical" evidence="7">
    <location>
        <begin position="150"/>
        <end position="166"/>
    </location>
</feature>
<dbReference type="GO" id="GO:0031293">
    <property type="term" value="P:membrane protein intracellular domain proteolysis"/>
    <property type="evidence" value="ECO:0007669"/>
    <property type="project" value="TreeGrafter"/>
</dbReference>
<dbReference type="Pfam" id="PF02163">
    <property type="entry name" value="Peptidase_M50"/>
    <property type="match status" value="1"/>
</dbReference>
<keyword evidence="6 7" id="KW-0472">Membrane</keyword>
<feature type="transmembrane region" description="Helical" evidence="7">
    <location>
        <begin position="349"/>
        <end position="373"/>
    </location>
</feature>
<evidence type="ECO:0000313" key="9">
    <source>
        <dbReference type="EMBL" id="RJT23346.1"/>
    </source>
</evidence>
<feature type="transmembrane region" description="Helical" evidence="7">
    <location>
        <begin position="379"/>
        <end position="398"/>
    </location>
</feature>
<keyword evidence="4 7" id="KW-0812">Transmembrane</keyword>
<comment type="subcellular location">
    <subcellularLocation>
        <location evidence="2">Endomembrane system</location>
        <topology evidence="2">Multi-pass membrane protein</topology>
    </subcellularLocation>
</comment>
<dbReference type="PANTHER" id="PTHR13325">
    <property type="entry name" value="PROTEASE M50 MEMBRANE-BOUND TRANSCRIPTION FACTOR SITE 2 PROTEASE"/>
    <property type="match status" value="1"/>
</dbReference>
<evidence type="ECO:0000259" key="8">
    <source>
        <dbReference type="Pfam" id="PF02163"/>
    </source>
</evidence>
<dbReference type="GO" id="GO:0012505">
    <property type="term" value="C:endomembrane system"/>
    <property type="evidence" value="ECO:0007669"/>
    <property type="project" value="UniProtKB-SubCell"/>
</dbReference>
<dbReference type="OrthoDB" id="9759690at2"/>
<evidence type="ECO:0000256" key="1">
    <source>
        <dbReference type="ARBA" id="ARBA00001947"/>
    </source>
</evidence>
<keyword evidence="10" id="KW-1185">Reference proteome</keyword>
<evidence type="ECO:0000256" key="3">
    <source>
        <dbReference type="ARBA" id="ARBA00007931"/>
    </source>
</evidence>
<feature type="transmembrane region" description="Helical" evidence="7">
    <location>
        <begin position="245"/>
        <end position="266"/>
    </location>
</feature>
<dbReference type="EMBL" id="QZWH01000020">
    <property type="protein sequence ID" value="RJT23346.1"/>
    <property type="molecule type" value="Genomic_DNA"/>
</dbReference>
<proteinExistence type="inferred from homology"/>
<feature type="transmembrane region" description="Helical" evidence="7">
    <location>
        <begin position="113"/>
        <end position="130"/>
    </location>
</feature>
<evidence type="ECO:0000256" key="6">
    <source>
        <dbReference type="ARBA" id="ARBA00023136"/>
    </source>
</evidence>
<dbReference type="PANTHER" id="PTHR13325:SF3">
    <property type="entry name" value="MEMBRANE-BOUND TRANSCRIPTION FACTOR SITE-2 PROTEASE"/>
    <property type="match status" value="1"/>
</dbReference>
<dbReference type="GO" id="GO:0005737">
    <property type="term" value="C:cytoplasm"/>
    <property type="evidence" value="ECO:0007669"/>
    <property type="project" value="TreeGrafter"/>
</dbReference>
<protein>
    <submittedName>
        <fullName evidence="9">HlyD family efflux transporter periplasmic adaptor subunit</fullName>
    </submittedName>
</protein>
<feature type="transmembrane region" description="Helical" evidence="7">
    <location>
        <begin position="173"/>
        <end position="194"/>
    </location>
</feature>
<keyword evidence="5 7" id="KW-1133">Transmembrane helix</keyword>
<name>A0A3A5JSW6_9ENTR</name>
<dbReference type="SUPFAM" id="SSF111369">
    <property type="entry name" value="HlyD-like secretion proteins"/>
    <property type="match status" value="1"/>
</dbReference>
<dbReference type="Gene3D" id="2.40.50.100">
    <property type="match status" value="1"/>
</dbReference>
<comment type="caution">
    <text evidence="9">The sequence shown here is derived from an EMBL/GenBank/DDBJ whole genome shotgun (WGS) entry which is preliminary data.</text>
</comment>